<name>A0A412Q2K1_9FIRM</name>
<comment type="caution">
    <text evidence="2">The sequence shown here is derived from an EMBL/GenBank/DDBJ whole genome shotgun (WGS) entry which is preliminary data.</text>
</comment>
<dbReference type="EMBL" id="QRXG01000018">
    <property type="protein sequence ID" value="RGT80240.1"/>
    <property type="molecule type" value="Genomic_DNA"/>
</dbReference>
<keyword evidence="1" id="KW-1133">Transmembrane helix</keyword>
<feature type="transmembrane region" description="Helical" evidence="1">
    <location>
        <begin position="65"/>
        <end position="92"/>
    </location>
</feature>
<feature type="transmembrane region" description="Helical" evidence="1">
    <location>
        <begin position="12"/>
        <end position="37"/>
    </location>
</feature>
<evidence type="ECO:0000313" key="3">
    <source>
        <dbReference type="Proteomes" id="UP000284296"/>
    </source>
</evidence>
<accession>A0A412Q2K1</accession>
<evidence type="ECO:0000313" key="2">
    <source>
        <dbReference type="EMBL" id="RGT80240.1"/>
    </source>
</evidence>
<gene>
    <name evidence="2" type="ORF">DWX06_10770</name>
</gene>
<protein>
    <submittedName>
        <fullName evidence="2">Uncharacterized protein</fullName>
    </submittedName>
</protein>
<dbReference type="AlphaFoldDB" id="A0A412Q2K1"/>
<reference evidence="2 3" key="1">
    <citation type="submission" date="2018-08" db="EMBL/GenBank/DDBJ databases">
        <title>A genome reference for cultivated species of the human gut microbiota.</title>
        <authorList>
            <person name="Zou Y."/>
            <person name="Xue W."/>
            <person name="Luo G."/>
        </authorList>
    </citation>
    <scope>NUCLEOTIDE SEQUENCE [LARGE SCALE GENOMIC DNA]</scope>
    <source>
        <strain evidence="2 3">AF18-16LB</strain>
    </source>
</reference>
<sequence length="120" mass="13989">MSKIIDFFMQNARTIGIVYVVGAVVVFLAMTAFYIWVDRASKKEQELYYDEYYYPDDEFAERMSVVVWFILSLGCAILWVGIPLLICGLIVYTELEEHCPALMGDMTDRNTEEFDKEENK</sequence>
<dbReference type="Proteomes" id="UP000284296">
    <property type="component" value="Unassembled WGS sequence"/>
</dbReference>
<proteinExistence type="predicted"/>
<organism evidence="2 3">
    <name type="scientific">Agathobacter rectalis</name>
    <dbReference type="NCBI Taxonomy" id="39491"/>
    <lineage>
        <taxon>Bacteria</taxon>
        <taxon>Bacillati</taxon>
        <taxon>Bacillota</taxon>
        <taxon>Clostridia</taxon>
        <taxon>Lachnospirales</taxon>
        <taxon>Lachnospiraceae</taxon>
        <taxon>Agathobacter</taxon>
    </lineage>
</organism>
<keyword evidence="1" id="KW-0812">Transmembrane</keyword>
<keyword evidence="1" id="KW-0472">Membrane</keyword>
<evidence type="ECO:0000256" key="1">
    <source>
        <dbReference type="SAM" id="Phobius"/>
    </source>
</evidence>
<dbReference type="RefSeq" id="WP_118004626.1">
    <property type="nucleotide sequence ID" value="NZ_QRXF01000027.1"/>
</dbReference>